<dbReference type="Proteomes" id="UP001595719">
    <property type="component" value="Unassembled WGS sequence"/>
</dbReference>
<feature type="transmembrane region" description="Helical" evidence="1">
    <location>
        <begin position="40"/>
        <end position="61"/>
    </location>
</feature>
<comment type="caution">
    <text evidence="2">The sequence shown here is derived from an EMBL/GenBank/DDBJ whole genome shotgun (WGS) entry which is preliminary data.</text>
</comment>
<dbReference type="RefSeq" id="WP_179005440.1">
    <property type="nucleotide sequence ID" value="NZ_JBHSCO010000002.1"/>
</dbReference>
<evidence type="ECO:0000313" key="3">
    <source>
        <dbReference type="Proteomes" id="UP001595719"/>
    </source>
</evidence>
<dbReference type="EMBL" id="JBHSCO010000002">
    <property type="protein sequence ID" value="MFC4390736.1"/>
    <property type="molecule type" value="Genomic_DNA"/>
</dbReference>
<keyword evidence="1" id="KW-0812">Transmembrane</keyword>
<keyword evidence="1" id="KW-0472">Membrane</keyword>
<organism evidence="2 3">
    <name type="scientific">Flavobacterium quisquiliarum</name>
    <dbReference type="NCBI Taxonomy" id="1834436"/>
    <lineage>
        <taxon>Bacteria</taxon>
        <taxon>Pseudomonadati</taxon>
        <taxon>Bacteroidota</taxon>
        <taxon>Flavobacteriia</taxon>
        <taxon>Flavobacteriales</taxon>
        <taxon>Flavobacteriaceae</taxon>
        <taxon>Flavobacterium</taxon>
    </lineage>
</organism>
<evidence type="ECO:0000256" key="1">
    <source>
        <dbReference type="SAM" id="Phobius"/>
    </source>
</evidence>
<protein>
    <recommendedName>
        <fullName evidence="4">PH domain-containing protein</fullName>
    </recommendedName>
</protein>
<evidence type="ECO:0000313" key="2">
    <source>
        <dbReference type="EMBL" id="MFC4390736.1"/>
    </source>
</evidence>
<proteinExistence type="predicted"/>
<sequence length="158" mass="18494">MKSKFSYRTYLYVIFTIFSIAVAISLFINSKETFGEDVVMKLFFIGSLLLFTNLFLISGLIKRVISVTLSEQEINIKNFLFKERKIFFTDLDGFETTIETSRAGDYEVLLLIKDKKIILQLSQFHISNYFELKDFIKTKTTDLGFIPSNILNDLKRYF</sequence>
<keyword evidence="3" id="KW-1185">Reference proteome</keyword>
<keyword evidence="1" id="KW-1133">Transmembrane helix</keyword>
<gene>
    <name evidence="2" type="ORF">ACFOY0_07010</name>
</gene>
<evidence type="ECO:0008006" key="4">
    <source>
        <dbReference type="Google" id="ProtNLM"/>
    </source>
</evidence>
<reference evidence="3" key="1">
    <citation type="journal article" date="2019" name="Int. J. Syst. Evol. Microbiol.">
        <title>The Global Catalogue of Microorganisms (GCM) 10K type strain sequencing project: providing services to taxonomists for standard genome sequencing and annotation.</title>
        <authorList>
            <consortium name="The Broad Institute Genomics Platform"/>
            <consortium name="The Broad Institute Genome Sequencing Center for Infectious Disease"/>
            <person name="Wu L."/>
            <person name="Ma J."/>
        </authorList>
    </citation>
    <scope>NUCLEOTIDE SEQUENCE [LARGE SCALE GENOMIC DNA]</scope>
    <source>
        <strain evidence="3">CGMCC 1.15345</strain>
    </source>
</reference>
<feature type="transmembrane region" description="Helical" evidence="1">
    <location>
        <begin position="9"/>
        <end position="28"/>
    </location>
</feature>
<accession>A0ABV8W472</accession>
<name>A0ABV8W472_9FLAO</name>